<dbReference type="PROSITE" id="PS50801">
    <property type="entry name" value="STAS"/>
    <property type="match status" value="1"/>
</dbReference>
<dbReference type="AlphaFoldDB" id="A0A7W9KBE4"/>
<evidence type="ECO:0000256" key="1">
    <source>
        <dbReference type="ARBA" id="ARBA00009013"/>
    </source>
</evidence>
<name>A0A7W9KBE4_9PSEU</name>
<proteinExistence type="inferred from homology"/>
<evidence type="ECO:0000256" key="2">
    <source>
        <dbReference type="RuleBase" id="RU003749"/>
    </source>
</evidence>
<evidence type="ECO:0000259" key="3">
    <source>
        <dbReference type="PROSITE" id="PS50801"/>
    </source>
</evidence>
<keyword evidence="5" id="KW-1185">Reference proteome</keyword>
<dbReference type="Gene3D" id="3.30.750.24">
    <property type="entry name" value="STAS domain"/>
    <property type="match status" value="1"/>
</dbReference>
<dbReference type="EMBL" id="JACHIR010000001">
    <property type="protein sequence ID" value="MBB5889502.1"/>
    <property type="molecule type" value="Genomic_DNA"/>
</dbReference>
<feature type="domain" description="STAS" evidence="3">
    <location>
        <begin position="19"/>
        <end position="119"/>
    </location>
</feature>
<dbReference type="RefSeq" id="WP_312889902.1">
    <property type="nucleotide sequence ID" value="NZ_BAAAWY010000002.1"/>
</dbReference>
<dbReference type="InterPro" id="IPR002645">
    <property type="entry name" value="STAS_dom"/>
</dbReference>
<dbReference type="PANTHER" id="PTHR33495">
    <property type="entry name" value="ANTI-SIGMA FACTOR ANTAGONIST TM_1081-RELATED-RELATED"/>
    <property type="match status" value="1"/>
</dbReference>
<comment type="caution">
    <text evidence="4">The sequence shown here is derived from an EMBL/GenBank/DDBJ whole genome shotgun (WGS) entry which is preliminary data.</text>
</comment>
<sequence length="120" mass="12483">MTENSSALPIDVVVDRPAPGVAVATVSGEVDMLTAPSLRAVVTAELDDCTVFVLDLSGVSFLGSAGLAVLVEASHEAQRRQVELRLVANGRSVRRPLEITGLTEVLTTFPTRDDAVGAPG</sequence>
<dbReference type="SUPFAM" id="SSF52091">
    <property type="entry name" value="SpoIIaa-like"/>
    <property type="match status" value="1"/>
</dbReference>
<gene>
    <name evidence="4" type="ORF">BJ998_000698</name>
</gene>
<dbReference type="GO" id="GO:0043856">
    <property type="term" value="F:anti-sigma factor antagonist activity"/>
    <property type="evidence" value="ECO:0007669"/>
    <property type="project" value="InterPro"/>
</dbReference>
<accession>A0A7W9KBE4</accession>
<evidence type="ECO:0000313" key="4">
    <source>
        <dbReference type="EMBL" id="MBB5889502.1"/>
    </source>
</evidence>
<dbReference type="Proteomes" id="UP000585638">
    <property type="component" value="Unassembled WGS sequence"/>
</dbReference>
<dbReference type="InterPro" id="IPR036513">
    <property type="entry name" value="STAS_dom_sf"/>
</dbReference>
<comment type="similarity">
    <text evidence="1 2">Belongs to the anti-sigma-factor antagonist family.</text>
</comment>
<dbReference type="NCBIfam" id="TIGR00377">
    <property type="entry name" value="ant_ant_sig"/>
    <property type="match status" value="1"/>
</dbReference>
<dbReference type="CDD" id="cd07043">
    <property type="entry name" value="STAS_anti-anti-sigma_factors"/>
    <property type="match status" value="1"/>
</dbReference>
<dbReference type="Pfam" id="PF01740">
    <property type="entry name" value="STAS"/>
    <property type="match status" value="1"/>
</dbReference>
<organism evidence="4 5">
    <name type="scientific">Kutzneria kofuensis</name>
    <dbReference type="NCBI Taxonomy" id="103725"/>
    <lineage>
        <taxon>Bacteria</taxon>
        <taxon>Bacillati</taxon>
        <taxon>Actinomycetota</taxon>
        <taxon>Actinomycetes</taxon>
        <taxon>Pseudonocardiales</taxon>
        <taxon>Pseudonocardiaceae</taxon>
        <taxon>Kutzneria</taxon>
    </lineage>
</organism>
<reference evidence="4 5" key="1">
    <citation type="submission" date="2020-08" db="EMBL/GenBank/DDBJ databases">
        <title>Sequencing the genomes of 1000 actinobacteria strains.</title>
        <authorList>
            <person name="Klenk H.-P."/>
        </authorList>
    </citation>
    <scope>NUCLEOTIDE SEQUENCE [LARGE SCALE GENOMIC DNA]</scope>
    <source>
        <strain evidence="4 5">DSM 43851</strain>
    </source>
</reference>
<dbReference type="PANTHER" id="PTHR33495:SF2">
    <property type="entry name" value="ANTI-SIGMA FACTOR ANTAGONIST TM_1081-RELATED"/>
    <property type="match status" value="1"/>
</dbReference>
<dbReference type="InterPro" id="IPR003658">
    <property type="entry name" value="Anti-sigma_ant"/>
</dbReference>
<evidence type="ECO:0000313" key="5">
    <source>
        <dbReference type="Proteomes" id="UP000585638"/>
    </source>
</evidence>
<protein>
    <recommendedName>
        <fullName evidence="2">Anti-sigma factor antagonist</fullName>
    </recommendedName>
</protein>